<feature type="region of interest" description="Disordered" evidence="1">
    <location>
        <begin position="1"/>
        <end position="33"/>
    </location>
</feature>
<feature type="region of interest" description="Disordered" evidence="1">
    <location>
        <begin position="716"/>
        <end position="742"/>
    </location>
</feature>
<feature type="region of interest" description="Disordered" evidence="1">
    <location>
        <begin position="638"/>
        <end position="679"/>
    </location>
</feature>
<feature type="transmembrane region" description="Helical" evidence="2">
    <location>
        <begin position="382"/>
        <end position="405"/>
    </location>
</feature>
<comment type="caution">
    <text evidence="3">The sequence shown here is derived from an EMBL/GenBank/DDBJ whole genome shotgun (WGS) entry which is preliminary data.</text>
</comment>
<dbReference type="Proteomes" id="UP001363151">
    <property type="component" value="Unassembled WGS sequence"/>
</dbReference>
<evidence type="ECO:0000256" key="2">
    <source>
        <dbReference type="SAM" id="Phobius"/>
    </source>
</evidence>
<evidence type="ECO:0000313" key="4">
    <source>
        <dbReference type="Proteomes" id="UP001363151"/>
    </source>
</evidence>
<keyword evidence="2" id="KW-0812">Transmembrane</keyword>
<feature type="transmembrane region" description="Helical" evidence="2">
    <location>
        <begin position="82"/>
        <end position="104"/>
    </location>
</feature>
<evidence type="ECO:0000256" key="1">
    <source>
        <dbReference type="SAM" id="MobiDB-lite"/>
    </source>
</evidence>
<feature type="transmembrane region" description="Helical" evidence="2">
    <location>
        <begin position="331"/>
        <end position="350"/>
    </location>
</feature>
<gene>
    <name evidence="3" type="ORF">SO694_0001125</name>
</gene>
<dbReference type="EMBL" id="JBBJCI010000024">
    <property type="protein sequence ID" value="KAK7254499.1"/>
    <property type="molecule type" value="Genomic_DNA"/>
</dbReference>
<feature type="region of interest" description="Disordered" evidence="1">
    <location>
        <begin position="506"/>
        <end position="561"/>
    </location>
</feature>
<reference evidence="3 4" key="1">
    <citation type="submission" date="2024-03" db="EMBL/GenBank/DDBJ databases">
        <title>Aureococcus anophagefferens CCMP1851 and Kratosvirus quantuckense: Draft genome of a second virus-susceptible host strain in the model system.</title>
        <authorList>
            <person name="Chase E."/>
            <person name="Truchon A.R."/>
            <person name="Schepens W."/>
            <person name="Wilhelm S.W."/>
        </authorList>
    </citation>
    <scope>NUCLEOTIDE SEQUENCE [LARGE SCALE GENOMIC DNA]</scope>
    <source>
        <strain evidence="3 4">CCMP1851</strain>
    </source>
</reference>
<feature type="compositionally biased region" description="Low complexity" evidence="1">
    <location>
        <begin position="799"/>
        <end position="826"/>
    </location>
</feature>
<organism evidence="3 4">
    <name type="scientific">Aureococcus anophagefferens</name>
    <name type="common">Harmful bloom alga</name>
    <dbReference type="NCBI Taxonomy" id="44056"/>
    <lineage>
        <taxon>Eukaryota</taxon>
        <taxon>Sar</taxon>
        <taxon>Stramenopiles</taxon>
        <taxon>Ochrophyta</taxon>
        <taxon>Pelagophyceae</taxon>
        <taxon>Pelagomonadales</taxon>
        <taxon>Pelagomonadaceae</taxon>
        <taxon>Aureococcus</taxon>
    </lineage>
</organism>
<feature type="transmembrane region" description="Helical" evidence="2">
    <location>
        <begin position="185"/>
        <end position="201"/>
    </location>
</feature>
<accession>A0ABR1GEJ6</accession>
<feature type="transmembrane region" description="Helical" evidence="2">
    <location>
        <begin position="221"/>
        <end position="239"/>
    </location>
</feature>
<protein>
    <submittedName>
        <fullName evidence="3">1-phosphatidylinositol-4-phosphate 5-kinase</fullName>
    </submittedName>
</protein>
<feature type="region of interest" description="Disordered" evidence="1">
    <location>
        <begin position="792"/>
        <end position="826"/>
    </location>
</feature>
<keyword evidence="2" id="KW-0472">Membrane</keyword>
<name>A0ABR1GEJ6_AURAN</name>
<feature type="transmembrane region" description="Helical" evidence="2">
    <location>
        <begin position="116"/>
        <end position="141"/>
    </location>
</feature>
<evidence type="ECO:0000313" key="3">
    <source>
        <dbReference type="EMBL" id="KAK7254499.1"/>
    </source>
</evidence>
<feature type="region of interest" description="Disordered" evidence="1">
    <location>
        <begin position="456"/>
        <end position="483"/>
    </location>
</feature>
<feature type="compositionally biased region" description="Basic residues" evidence="1">
    <location>
        <begin position="595"/>
        <end position="608"/>
    </location>
</feature>
<keyword evidence="4" id="KW-1185">Reference proteome</keyword>
<feature type="region of interest" description="Disordered" evidence="1">
    <location>
        <begin position="594"/>
        <end position="626"/>
    </location>
</feature>
<feature type="transmembrane region" description="Helical" evidence="2">
    <location>
        <begin position="50"/>
        <end position="70"/>
    </location>
</feature>
<keyword evidence="2" id="KW-1133">Transmembrane helix</keyword>
<proteinExistence type="predicted"/>
<feature type="region of interest" description="Disordered" evidence="1">
    <location>
        <begin position="885"/>
        <end position="911"/>
    </location>
</feature>
<sequence length="911" mass="98913">MLPPRGVTPHPGAVEESKSPGDGDGGPVVPPESTRSFVVRRRRNAAQTRLKLFIAAVVLLCVGGALPFLLKETAFRGVSVVAVSELSACAVSLLCCGVVLRTYADGPGAYRRHPNRLIVLKTACDGGLNVVVLCVVVWLAAVRCNGARLERHETRKQECFAKGYLSACDGGAWIPAWNSNLRPDFSLFSTSSEAWFFVLLLDLRRSVRNPFYAFESSRRLYGVGAWTLGVASAAVLVAWKRPILYGVIFPPGRPGALGAAPPAWLPDIAGGRSLAAVDVYTEFAPHALGRAGNTNMQPDFNVLDFAACWIKDHSAWERVRPSARDLPKWCLFYGPLVAVYAYALYVLCGAGKECEIPNFKGSFSAVLWVVRSRLSRGLSSTFAARVRVAAVSVLTVLTYVTYWLVYGALATTITVLEHLASGGGGRRRRQRVVPARGPRSLLDRLCLAGEDLDDPFPADARSRSRSSNVETDDGDDAGPGRRVVVEGAGGAARRLYDEDVDYSLKPQTNDALRRNCSTTSRRASARPRRPRTRARAEAGGRRRQRPSDASLSAPDGDRPINLKRRDVGAPIALSLAAAQLFFWDDALDGVAGAATRRRRRVGRGRRRAQGPAERPRTIDEDASSEASTVLGAVETKKTRIDERRRGALRAPPSDGGWSDRDSSQRHSSWSTQHADAADFRARRRRVAGGPHRAARGSGSVLGALARRFLARDEPGRACPLAGARPRPPRTREPRGAVHGRAVARARRRGGYDAGGDGAAIVFVDYKPADLRWRPRPLGRRLEEYANSFRSTQKERFTEAARPTPSSSTAATSASWSSPARATSSTASSTWPTATLAYMCEPANGATFVVRLLGAHCLRLYEMAFYFLVMENVLWMEEAARCAGAARDGAGKERDVPSFDGAPSRPRSARFG</sequence>
<feature type="compositionally biased region" description="Basic residues" evidence="1">
    <location>
        <begin position="523"/>
        <end position="533"/>
    </location>
</feature>